<evidence type="ECO:0000313" key="2">
    <source>
        <dbReference type="EMBL" id="JAD34904.1"/>
    </source>
</evidence>
<evidence type="ECO:0000256" key="1">
    <source>
        <dbReference type="SAM" id="SignalP"/>
    </source>
</evidence>
<dbReference type="EMBL" id="GBRH01262991">
    <property type="protein sequence ID" value="JAD34904.1"/>
    <property type="molecule type" value="Transcribed_RNA"/>
</dbReference>
<sequence length="53" mass="5986">MFSAILTCFVVASTLLTCDNIGNIRGESLKTTSKAKSWRYSKMNKSYKNTMMN</sequence>
<reference evidence="2" key="1">
    <citation type="submission" date="2014-09" db="EMBL/GenBank/DDBJ databases">
        <authorList>
            <person name="Magalhaes I.L.F."/>
            <person name="Oliveira U."/>
            <person name="Santos F.R."/>
            <person name="Vidigal T.H.D.A."/>
            <person name="Brescovit A.D."/>
            <person name="Santos A.J."/>
        </authorList>
    </citation>
    <scope>NUCLEOTIDE SEQUENCE</scope>
    <source>
        <tissue evidence="2">Shoot tissue taken approximately 20 cm above the soil surface</tissue>
    </source>
</reference>
<protein>
    <submittedName>
        <fullName evidence="2">Uncharacterized protein</fullName>
    </submittedName>
</protein>
<accession>A0A0A8Z668</accession>
<reference evidence="2" key="2">
    <citation type="journal article" date="2015" name="Data Brief">
        <title>Shoot transcriptome of the giant reed, Arundo donax.</title>
        <authorList>
            <person name="Barrero R.A."/>
            <person name="Guerrero F.D."/>
            <person name="Moolhuijzen P."/>
            <person name="Goolsby J.A."/>
            <person name="Tidwell J."/>
            <person name="Bellgard S.E."/>
            <person name="Bellgard M.I."/>
        </authorList>
    </citation>
    <scope>NUCLEOTIDE SEQUENCE</scope>
    <source>
        <tissue evidence="2">Shoot tissue taken approximately 20 cm above the soil surface</tissue>
    </source>
</reference>
<keyword evidence="1" id="KW-0732">Signal</keyword>
<proteinExistence type="predicted"/>
<feature type="chain" id="PRO_5002044983" evidence="1">
    <location>
        <begin position="19"/>
        <end position="53"/>
    </location>
</feature>
<organism evidence="2">
    <name type="scientific">Arundo donax</name>
    <name type="common">Giant reed</name>
    <name type="synonym">Donax arundinaceus</name>
    <dbReference type="NCBI Taxonomy" id="35708"/>
    <lineage>
        <taxon>Eukaryota</taxon>
        <taxon>Viridiplantae</taxon>
        <taxon>Streptophyta</taxon>
        <taxon>Embryophyta</taxon>
        <taxon>Tracheophyta</taxon>
        <taxon>Spermatophyta</taxon>
        <taxon>Magnoliopsida</taxon>
        <taxon>Liliopsida</taxon>
        <taxon>Poales</taxon>
        <taxon>Poaceae</taxon>
        <taxon>PACMAD clade</taxon>
        <taxon>Arundinoideae</taxon>
        <taxon>Arundineae</taxon>
        <taxon>Arundo</taxon>
    </lineage>
</organism>
<feature type="signal peptide" evidence="1">
    <location>
        <begin position="1"/>
        <end position="18"/>
    </location>
</feature>
<dbReference type="AlphaFoldDB" id="A0A0A8Z668"/>
<name>A0A0A8Z668_ARUDO</name>